<evidence type="ECO:0000256" key="1">
    <source>
        <dbReference type="SAM" id="Phobius"/>
    </source>
</evidence>
<dbReference type="OrthoDB" id="5084290at2"/>
<feature type="domain" description="LysM" evidence="2">
    <location>
        <begin position="60"/>
        <end position="109"/>
    </location>
</feature>
<dbReference type="Proteomes" id="UP000075950">
    <property type="component" value="Chromosome"/>
</dbReference>
<dbReference type="SUPFAM" id="SSF54106">
    <property type="entry name" value="LysM domain"/>
    <property type="match status" value="1"/>
</dbReference>
<dbReference type="InterPro" id="IPR018392">
    <property type="entry name" value="LysM"/>
</dbReference>
<keyword evidence="1" id="KW-0812">Transmembrane</keyword>
<dbReference type="AlphaFoldDB" id="A0A0B9AEF5"/>
<dbReference type="EMBL" id="JTJZ01000012">
    <property type="protein sequence ID" value="KHS53953.1"/>
    <property type="molecule type" value="Genomic_DNA"/>
</dbReference>
<dbReference type="Gene3D" id="3.10.350.10">
    <property type="entry name" value="LysM domain"/>
    <property type="match status" value="1"/>
</dbReference>
<evidence type="ECO:0000313" key="5">
    <source>
        <dbReference type="Proteomes" id="UP000031488"/>
    </source>
</evidence>
<dbReference type="RefSeq" id="WP_039206654.1">
    <property type="nucleotide sequence ID" value="NZ_CP014869.1"/>
</dbReference>
<evidence type="ECO:0000313" key="6">
    <source>
        <dbReference type="Proteomes" id="UP000075950"/>
    </source>
</evidence>
<accession>A0A142NND0</accession>
<keyword evidence="1" id="KW-0472">Membrane</keyword>
<keyword evidence="5" id="KW-1185">Reference proteome</keyword>
<evidence type="ECO:0000259" key="2">
    <source>
        <dbReference type="PROSITE" id="PS51782"/>
    </source>
</evidence>
<evidence type="ECO:0000313" key="4">
    <source>
        <dbReference type="EMBL" id="KHS53953.1"/>
    </source>
</evidence>
<dbReference type="Proteomes" id="UP000031488">
    <property type="component" value="Unassembled WGS sequence"/>
</dbReference>
<reference evidence="3" key="2">
    <citation type="submission" date="2016-03" db="EMBL/GenBank/DDBJ databases">
        <authorList>
            <person name="Zhu Y."/>
            <person name="Sun C."/>
        </authorList>
    </citation>
    <scope>NUCLEOTIDE SEQUENCE</scope>
    <source>
        <strain evidence="3">BS258</strain>
    </source>
</reference>
<organism evidence="4 5">
    <name type="scientific">Brevibacterium linens</name>
    <dbReference type="NCBI Taxonomy" id="1703"/>
    <lineage>
        <taxon>Bacteria</taxon>
        <taxon>Bacillati</taxon>
        <taxon>Actinomycetota</taxon>
        <taxon>Actinomycetes</taxon>
        <taxon>Micrococcales</taxon>
        <taxon>Brevibacteriaceae</taxon>
        <taxon>Brevibacterium</taxon>
    </lineage>
</organism>
<feature type="transmembrane region" description="Helical" evidence="1">
    <location>
        <begin position="20"/>
        <end position="38"/>
    </location>
</feature>
<name>A0A0B9AEF5_BRELN</name>
<dbReference type="KEGG" id="bly:A2T55_11445"/>
<reference evidence="4 5" key="1">
    <citation type="submission" date="2014-11" db="EMBL/GenBank/DDBJ databases">
        <title>Draft Genome Sequence of Brevibacterium linens AE038-8.</title>
        <authorList>
            <person name="Maizel D."/>
            <person name="Utturkar S.M."/>
            <person name="Brown S.D."/>
            <person name="Ferrero M."/>
            <person name="Rosen B.P."/>
        </authorList>
    </citation>
    <scope>NUCLEOTIDE SEQUENCE [LARGE SCALE GENOMIC DNA]</scope>
    <source>
        <strain evidence="4 5">AE038-8</strain>
    </source>
</reference>
<dbReference type="Pfam" id="PF01476">
    <property type="entry name" value="LysM"/>
    <property type="match status" value="1"/>
</dbReference>
<evidence type="ECO:0000313" key="3">
    <source>
        <dbReference type="EMBL" id="AMT94316.1"/>
    </source>
</evidence>
<dbReference type="EMBL" id="CP014869">
    <property type="protein sequence ID" value="AMT94316.1"/>
    <property type="molecule type" value="Genomic_DNA"/>
</dbReference>
<keyword evidence="1" id="KW-1133">Transmembrane helix</keyword>
<accession>A0A0B9AEF5</accession>
<dbReference type="InterPro" id="IPR036779">
    <property type="entry name" value="LysM_dom_sf"/>
</dbReference>
<dbReference type="PATRIC" id="fig|1703.6.peg.301"/>
<gene>
    <name evidence="3" type="ORF">A2T55_11445</name>
    <name evidence="4" type="ORF">AE0388_0414</name>
</gene>
<reference evidence="6" key="3">
    <citation type="submission" date="2016-03" db="EMBL/GenBank/DDBJ databases">
        <authorList>
            <person name="Ploux O."/>
        </authorList>
    </citation>
    <scope>NUCLEOTIDE SEQUENCE [LARGE SCALE GENOMIC DNA]</scope>
    <source>
        <strain evidence="6">BS258</strain>
    </source>
</reference>
<sequence length="112" mass="11802">MSAQNTELHLTPRGRQAVRLLRTLLVALVVIGGAVLLATQSFSAAAVAEPETESIGIDADAVVVGEGESLWTVASNLGIDRDTRDVVADIVEINHLDTPTVHPGQTLDVPVR</sequence>
<proteinExistence type="predicted"/>
<dbReference type="STRING" id="1703.BLSMQ_2488"/>
<protein>
    <submittedName>
        <fullName evidence="3">Peptidoglycan-binding cell wall degradation protein</fullName>
    </submittedName>
    <submittedName>
        <fullName evidence="4">Peptidoglycan-binding lysin domain-containing protein</fullName>
    </submittedName>
</protein>
<dbReference type="SMART" id="SM00257">
    <property type="entry name" value="LysM"/>
    <property type="match status" value="1"/>
</dbReference>
<dbReference type="PROSITE" id="PS51782">
    <property type="entry name" value="LYSM"/>
    <property type="match status" value="1"/>
</dbReference>